<dbReference type="RefSeq" id="WP_170194985.1">
    <property type="nucleotide sequence ID" value="NZ_JABBNB010000014.1"/>
</dbReference>
<name>A0A848KVA9_9ACTN</name>
<evidence type="ECO:0000259" key="2">
    <source>
        <dbReference type="PROSITE" id="PS50263"/>
    </source>
</evidence>
<dbReference type="InterPro" id="IPR036526">
    <property type="entry name" value="C-N_Hydrolase_sf"/>
</dbReference>
<evidence type="ECO:0000256" key="1">
    <source>
        <dbReference type="ARBA" id="ARBA00010613"/>
    </source>
</evidence>
<protein>
    <submittedName>
        <fullName evidence="3">Carbon-nitrogen hydrolase family protein</fullName>
    </submittedName>
</protein>
<dbReference type="PROSITE" id="PS50263">
    <property type="entry name" value="CN_HYDROLASE"/>
    <property type="match status" value="1"/>
</dbReference>
<feature type="domain" description="CN hydrolase" evidence="2">
    <location>
        <begin position="1"/>
        <end position="237"/>
    </location>
</feature>
<dbReference type="InterPro" id="IPR003010">
    <property type="entry name" value="C-N_Hydrolase"/>
</dbReference>
<dbReference type="Pfam" id="PF00795">
    <property type="entry name" value="CN_hydrolase"/>
    <property type="match status" value="1"/>
</dbReference>
<comment type="caution">
    <text evidence="3">The sequence shown here is derived from an EMBL/GenBank/DDBJ whole genome shotgun (WGS) entry which is preliminary data.</text>
</comment>
<evidence type="ECO:0000313" key="3">
    <source>
        <dbReference type="EMBL" id="NMO02480.1"/>
    </source>
</evidence>
<keyword evidence="4" id="KW-1185">Reference proteome</keyword>
<dbReference type="GO" id="GO:0016787">
    <property type="term" value="F:hydrolase activity"/>
    <property type="evidence" value="ECO:0007669"/>
    <property type="project" value="UniProtKB-KW"/>
</dbReference>
<organism evidence="3 4">
    <name type="scientific">Gordonia asplenii</name>
    <dbReference type="NCBI Taxonomy" id="2725283"/>
    <lineage>
        <taxon>Bacteria</taxon>
        <taxon>Bacillati</taxon>
        <taxon>Actinomycetota</taxon>
        <taxon>Actinomycetes</taxon>
        <taxon>Mycobacteriales</taxon>
        <taxon>Gordoniaceae</taxon>
        <taxon>Gordonia</taxon>
    </lineage>
</organism>
<dbReference type="Gene3D" id="3.60.110.10">
    <property type="entry name" value="Carbon-nitrogen hydrolase"/>
    <property type="match status" value="1"/>
</dbReference>
<gene>
    <name evidence="3" type="ORF">HH308_14790</name>
</gene>
<dbReference type="PANTHER" id="PTHR23088:SF27">
    <property type="entry name" value="DEAMINATED GLUTATHIONE AMIDASE"/>
    <property type="match status" value="1"/>
</dbReference>
<evidence type="ECO:0000313" key="4">
    <source>
        <dbReference type="Proteomes" id="UP000550729"/>
    </source>
</evidence>
<comment type="similarity">
    <text evidence="1">Belongs to the carbon-nitrogen hydrolase superfamily. NIT1/NIT2 family.</text>
</comment>
<dbReference type="InterPro" id="IPR044083">
    <property type="entry name" value="RamA-like"/>
</dbReference>
<dbReference type="PANTHER" id="PTHR23088">
    <property type="entry name" value="NITRILASE-RELATED"/>
    <property type="match status" value="1"/>
</dbReference>
<proteinExistence type="inferred from homology"/>
<accession>A0A848KVA9</accession>
<dbReference type="CDD" id="cd07576">
    <property type="entry name" value="R-amidase_like"/>
    <property type="match status" value="1"/>
</dbReference>
<dbReference type="EMBL" id="JABBNB010000014">
    <property type="protein sequence ID" value="NMO02480.1"/>
    <property type="molecule type" value="Genomic_DNA"/>
</dbReference>
<keyword evidence="3" id="KW-0378">Hydrolase</keyword>
<dbReference type="SUPFAM" id="SSF56317">
    <property type="entry name" value="Carbon-nitrogen hydrolase"/>
    <property type="match status" value="1"/>
</dbReference>
<dbReference type="Proteomes" id="UP000550729">
    <property type="component" value="Unassembled WGS sequence"/>
</dbReference>
<sequence length="266" mass="27946">MRIAVLQGPADAATVEENLSAIAAAAASAADLGADLLVTPEMSATGYNIGAESARRAEHRDGPIASAISQLAQQHRIAILYGYPEITDAGNHNTVVLVGADGTALARHHKTHLFGELDHGLFVAGDELVTQVELSGLTCGLAICYEVEFPELVRAHAESGTDLLLVPTGLMAPFDVVSRILVPARAYENQMFVVYANRCGVENGLDYCGQSVVVGPDGADLARAGRGETLLVADVEADALIAGRGENTHLADRRLDLYPAPTRPQS</sequence>
<reference evidence="3 4" key="1">
    <citation type="submission" date="2020-04" db="EMBL/GenBank/DDBJ databases">
        <title>Gordonia sp. nov. TBRC 11910.</title>
        <authorList>
            <person name="Suriyachadkun C."/>
        </authorList>
    </citation>
    <scope>NUCLEOTIDE SEQUENCE [LARGE SCALE GENOMIC DNA]</scope>
    <source>
        <strain evidence="3 4">TBRC 11910</strain>
    </source>
</reference>
<dbReference type="AlphaFoldDB" id="A0A848KVA9"/>